<evidence type="ECO:0000259" key="11">
    <source>
        <dbReference type="Pfam" id="PF14905"/>
    </source>
</evidence>
<dbReference type="EMBL" id="QFYP01000001">
    <property type="protein sequence ID" value="RAK61327.1"/>
    <property type="molecule type" value="Genomic_DNA"/>
</dbReference>
<evidence type="ECO:0000256" key="5">
    <source>
        <dbReference type="ARBA" id="ARBA00022729"/>
    </source>
</evidence>
<evidence type="ECO:0008006" key="14">
    <source>
        <dbReference type="Google" id="ProtNLM"/>
    </source>
</evidence>
<name>A0A328B3B9_9CAUL</name>
<keyword evidence="3 8" id="KW-1134">Transmembrane beta strand</keyword>
<feature type="region of interest" description="Disordered" evidence="9">
    <location>
        <begin position="322"/>
        <end position="344"/>
    </location>
</feature>
<sequence>MGRRSPPQPAELKRRRRATEGRPGTTLAICNAAYTPRSSRVAIGRWRVRVSPPGACMRHIFGPLALLALASATPIRAQTSPPTTSASTAHAVDEVVVTATRPPAQTLLDRKVYTVTNDVMAASSSAAEILNNVPSVAVDVDGGITLRGDGNVTVLVDGKPSAQFSGAARGLSLLQFPASEIDRVEVLANPPAQFKAEGSGGVINIITKKTRKAGFSGSTQLTVGDKRRYVFGVDGSYNTDRLKLSGGIGLRQDAKERLTTSNRTVLDPTSNDLVQSQQNIDEHFRRLIPSVRGSVDYDLNDRQSVGASFSHRELTGARFFDQHDLSGPAMGPATSLSDRHSDGHEWSVDESEALHFDQKLWRPNETLSIALQRSVNRERERYAYQNTFAMPAAAPTFDDLHLSHDIVKTEFSADYDLPLAHEREVKFGYDFEGDQNAFDNTGDNIDPASGLPVANPLLTNHFRYRQQVNAAYGEYQTPLGAWRLQAGLRLEATHVSTLQITGDVPGGRSDVAAYPSLHLDRDVGDAGKLSASVTRRTTRPDPEALNPFVDYQDTHNLRAGNPDLRPQDTWSYQLGYSGTVISQTYSATAYYRTDRNSVTDVTTPISADVVLVTKANLPLTRSSGVEFSANGRINPKLSYGVSGDVFYSQIDAVSLGAAGLKSTTGVNLKASLDYRPTSADTAQISVSRSDKRLTPQGYVTALNLVNIGYRRQIRPDLAVTLTVSDLFDGQRYRRLVTTPQLRDDYLRHQIGRIAYVGFVYTFGAPKKAKAGFEYDQ</sequence>
<dbReference type="OrthoDB" id="910296at2"/>
<dbReference type="Pfam" id="PF07715">
    <property type="entry name" value="Plug"/>
    <property type="match status" value="1"/>
</dbReference>
<comment type="similarity">
    <text evidence="8">Belongs to the TonB-dependent receptor family.</text>
</comment>
<dbReference type="InterPro" id="IPR036942">
    <property type="entry name" value="Beta-barrel_TonB_sf"/>
</dbReference>
<dbReference type="PROSITE" id="PS52016">
    <property type="entry name" value="TONB_DEPENDENT_REC_3"/>
    <property type="match status" value="1"/>
</dbReference>
<keyword evidence="13" id="KW-1185">Reference proteome</keyword>
<reference evidence="13" key="1">
    <citation type="submission" date="2018-05" db="EMBL/GenBank/DDBJ databases">
        <authorList>
            <person name="Li X."/>
        </authorList>
    </citation>
    <scope>NUCLEOTIDE SEQUENCE [LARGE SCALE GENOMIC DNA]</scope>
    <source>
        <strain evidence="13">HKS-05</strain>
    </source>
</reference>
<feature type="region of interest" description="Disordered" evidence="9">
    <location>
        <begin position="1"/>
        <end position="23"/>
    </location>
</feature>
<dbReference type="GO" id="GO:0044718">
    <property type="term" value="P:siderophore transmembrane transport"/>
    <property type="evidence" value="ECO:0007669"/>
    <property type="project" value="TreeGrafter"/>
</dbReference>
<proteinExistence type="inferred from homology"/>
<feature type="domain" description="TonB-dependent receptor plug" evidence="10">
    <location>
        <begin position="111"/>
        <end position="202"/>
    </location>
</feature>
<dbReference type="GO" id="GO:0009279">
    <property type="term" value="C:cell outer membrane"/>
    <property type="evidence" value="ECO:0007669"/>
    <property type="project" value="UniProtKB-SubCell"/>
</dbReference>
<keyword evidence="5" id="KW-0732">Signal</keyword>
<evidence type="ECO:0000256" key="2">
    <source>
        <dbReference type="ARBA" id="ARBA00022448"/>
    </source>
</evidence>
<dbReference type="InterPro" id="IPR012910">
    <property type="entry name" value="Plug_dom"/>
</dbReference>
<accession>A0A328B3B9</accession>
<feature type="domain" description="Outer membrane protein beta-barrel" evidence="11">
    <location>
        <begin position="362"/>
        <end position="760"/>
    </location>
</feature>
<evidence type="ECO:0000256" key="9">
    <source>
        <dbReference type="SAM" id="MobiDB-lite"/>
    </source>
</evidence>
<organism evidence="12 13">
    <name type="scientific">Phenylobacterium hankyongense</name>
    <dbReference type="NCBI Taxonomy" id="1813876"/>
    <lineage>
        <taxon>Bacteria</taxon>
        <taxon>Pseudomonadati</taxon>
        <taxon>Pseudomonadota</taxon>
        <taxon>Alphaproteobacteria</taxon>
        <taxon>Caulobacterales</taxon>
        <taxon>Caulobacteraceae</taxon>
        <taxon>Phenylobacterium</taxon>
    </lineage>
</organism>
<evidence type="ECO:0000313" key="12">
    <source>
        <dbReference type="EMBL" id="RAK61327.1"/>
    </source>
</evidence>
<dbReference type="Proteomes" id="UP000249842">
    <property type="component" value="Unassembled WGS sequence"/>
</dbReference>
<dbReference type="PANTHER" id="PTHR30069:SF29">
    <property type="entry name" value="HEMOGLOBIN AND HEMOGLOBIN-HAPTOGLOBIN-BINDING PROTEIN 1-RELATED"/>
    <property type="match status" value="1"/>
</dbReference>
<evidence type="ECO:0000256" key="1">
    <source>
        <dbReference type="ARBA" id="ARBA00004571"/>
    </source>
</evidence>
<dbReference type="AlphaFoldDB" id="A0A328B3B9"/>
<dbReference type="SUPFAM" id="SSF56935">
    <property type="entry name" value="Porins"/>
    <property type="match status" value="1"/>
</dbReference>
<comment type="caution">
    <text evidence="12">The sequence shown here is derived from an EMBL/GenBank/DDBJ whole genome shotgun (WGS) entry which is preliminary data.</text>
</comment>
<evidence type="ECO:0000256" key="6">
    <source>
        <dbReference type="ARBA" id="ARBA00023136"/>
    </source>
</evidence>
<evidence type="ECO:0000256" key="4">
    <source>
        <dbReference type="ARBA" id="ARBA00022692"/>
    </source>
</evidence>
<dbReference type="InterPro" id="IPR037066">
    <property type="entry name" value="Plug_dom_sf"/>
</dbReference>
<keyword evidence="2 8" id="KW-0813">Transport</keyword>
<dbReference type="GO" id="GO:0015344">
    <property type="term" value="F:siderophore uptake transmembrane transporter activity"/>
    <property type="evidence" value="ECO:0007669"/>
    <property type="project" value="TreeGrafter"/>
</dbReference>
<comment type="subcellular location">
    <subcellularLocation>
        <location evidence="1 8">Cell outer membrane</location>
        <topology evidence="1 8">Multi-pass membrane protein</topology>
    </subcellularLocation>
</comment>
<evidence type="ECO:0000256" key="7">
    <source>
        <dbReference type="ARBA" id="ARBA00023237"/>
    </source>
</evidence>
<evidence type="ECO:0000256" key="8">
    <source>
        <dbReference type="PROSITE-ProRule" id="PRU01360"/>
    </source>
</evidence>
<protein>
    <recommendedName>
        <fullName evidence="14">TonB-dependent receptor</fullName>
    </recommendedName>
</protein>
<evidence type="ECO:0000313" key="13">
    <source>
        <dbReference type="Proteomes" id="UP000249842"/>
    </source>
</evidence>
<evidence type="ECO:0000259" key="10">
    <source>
        <dbReference type="Pfam" id="PF07715"/>
    </source>
</evidence>
<dbReference type="InterPro" id="IPR041700">
    <property type="entry name" value="OMP_b-brl_3"/>
</dbReference>
<keyword evidence="7 8" id="KW-0998">Cell outer membrane</keyword>
<dbReference type="PANTHER" id="PTHR30069">
    <property type="entry name" value="TONB-DEPENDENT OUTER MEMBRANE RECEPTOR"/>
    <property type="match status" value="1"/>
</dbReference>
<keyword evidence="6 8" id="KW-0472">Membrane</keyword>
<gene>
    <name evidence="12" type="ORF">DJ021_16715</name>
</gene>
<dbReference type="Gene3D" id="2.170.130.10">
    <property type="entry name" value="TonB-dependent receptor, plug domain"/>
    <property type="match status" value="1"/>
</dbReference>
<dbReference type="Pfam" id="PF14905">
    <property type="entry name" value="OMP_b-brl_3"/>
    <property type="match status" value="1"/>
</dbReference>
<keyword evidence="4 8" id="KW-0812">Transmembrane</keyword>
<dbReference type="InterPro" id="IPR039426">
    <property type="entry name" value="TonB-dep_rcpt-like"/>
</dbReference>
<evidence type="ECO:0000256" key="3">
    <source>
        <dbReference type="ARBA" id="ARBA00022452"/>
    </source>
</evidence>
<dbReference type="Gene3D" id="2.40.170.20">
    <property type="entry name" value="TonB-dependent receptor, beta-barrel domain"/>
    <property type="match status" value="1"/>
</dbReference>